<dbReference type="PANTHER" id="PTHR30055">
    <property type="entry name" value="HTH-TYPE TRANSCRIPTIONAL REGULATOR RUTR"/>
    <property type="match status" value="1"/>
</dbReference>
<dbReference type="Proteomes" id="UP000033664">
    <property type="component" value="Unassembled WGS sequence"/>
</dbReference>
<evidence type="ECO:0000313" key="6">
    <source>
        <dbReference type="EMBL" id="KJZ01388.1"/>
    </source>
</evidence>
<dbReference type="RefSeq" id="WP_022943758.1">
    <property type="nucleotide sequence ID" value="NZ_CP023396.1"/>
</dbReference>
<evidence type="ECO:0000256" key="3">
    <source>
        <dbReference type="ARBA" id="ARBA00023163"/>
    </source>
</evidence>
<reference evidence="9" key="3">
    <citation type="submission" date="2019-06" db="EMBL/GenBank/DDBJ databases">
        <title>Co-occurence of chitin degradation, pigmentation and bioactivity in marine Pseudoalteromonas.</title>
        <authorList>
            <person name="Sonnenschein E.C."/>
            <person name="Bech P.K."/>
        </authorList>
    </citation>
    <scope>NUCLEOTIDE SEQUENCE [LARGE SCALE GENOMIC DNA]</scope>
    <source>
        <strain evidence="9">S2897</strain>
    </source>
</reference>
<dbReference type="InterPro" id="IPR050109">
    <property type="entry name" value="HTH-type_TetR-like_transc_reg"/>
</dbReference>
<dbReference type="EMBL" id="PNCG01000002">
    <property type="protein sequence ID" value="TMP88184.1"/>
    <property type="molecule type" value="Genomic_DNA"/>
</dbReference>
<dbReference type="GeneID" id="58227584"/>
<dbReference type="SUPFAM" id="SSF48498">
    <property type="entry name" value="Tetracyclin repressor-like, C-terminal domain"/>
    <property type="match status" value="1"/>
</dbReference>
<dbReference type="InterPro" id="IPR009057">
    <property type="entry name" value="Homeodomain-like_sf"/>
</dbReference>
<dbReference type="Pfam" id="PF14246">
    <property type="entry name" value="TetR_C_7"/>
    <property type="match status" value="1"/>
</dbReference>
<proteinExistence type="predicted"/>
<evidence type="ECO:0000259" key="5">
    <source>
        <dbReference type="PROSITE" id="PS50977"/>
    </source>
</evidence>
<evidence type="ECO:0000256" key="2">
    <source>
        <dbReference type="ARBA" id="ARBA00023125"/>
    </source>
</evidence>
<dbReference type="FunFam" id="1.10.10.60:FF:000141">
    <property type="entry name" value="TetR family transcriptional regulator"/>
    <property type="match status" value="1"/>
</dbReference>
<dbReference type="eggNOG" id="COG1309">
    <property type="taxonomic scope" value="Bacteria"/>
</dbReference>
<feature type="domain" description="HTH tetR-type" evidence="5">
    <location>
        <begin position="3"/>
        <end position="63"/>
    </location>
</feature>
<name>A0A0F4PV31_9GAMM</name>
<dbReference type="OrthoDB" id="116240at2"/>
<dbReference type="InterPro" id="IPR001647">
    <property type="entry name" value="HTH_TetR"/>
</dbReference>
<dbReference type="Gene3D" id="1.10.10.60">
    <property type="entry name" value="Homeodomain-like"/>
    <property type="match status" value="1"/>
</dbReference>
<dbReference type="EMBL" id="JXXZ01000003">
    <property type="protein sequence ID" value="KJZ01388.1"/>
    <property type="molecule type" value="Genomic_DNA"/>
</dbReference>
<evidence type="ECO:0000313" key="8">
    <source>
        <dbReference type="Proteomes" id="UP000033664"/>
    </source>
</evidence>
<gene>
    <name evidence="7" type="ORF">CWC05_01725</name>
    <name evidence="6" type="ORF">TW72_03675</name>
</gene>
<dbReference type="SUPFAM" id="SSF46689">
    <property type="entry name" value="Homeodomain-like"/>
    <property type="match status" value="1"/>
</dbReference>
<evidence type="ECO:0000313" key="9">
    <source>
        <dbReference type="Proteomes" id="UP000305874"/>
    </source>
</evidence>
<keyword evidence="1" id="KW-0805">Transcription regulation</keyword>
<dbReference type="PRINTS" id="PR00455">
    <property type="entry name" value="HTHTETR"/>
</dbReference>
<dbReference type="Pfam" id="PF00440">
    <property type="entry name" value="TetR_N"/>
    <property type="match status" value="1"/>
</dbReference>
<protein>
    <submittedName>
        <fullName evidence="7">TetR/AcrR family transcriptional regulator</fullName>
    </submittedName>
</protein>
<dbReference type="Gene3D" id="1.10.357.10">
    <property type="entry name" value="Tetracycline Repressor, domain 2"/>
    <property type="match status" value="1"/>
</dbReference>
<dbReference type="PATRIC" id="fig|151081.8.peg.915"/>
<dbReference type="PANTHER" id="PTHR30055:SF146">
    <property type="entry name" value="HTH-TYPE TRANSCRIPTIONAL DUAL REGULATOR CECR"/>
    <property type="match status" value="1"/>
</dbReference>
<feature type="DNA-binding region" description="H-T-H motif" evidence="4">
    <location>
        <begin position="26"/>
        <end position="45"/>
    </location>
</feature>
<dbReference type="Proteomes" id="UP000305874">
    <property type="component" value="Unassembled WGS sequence"/>
</dbReference>
<dbReference type="PROSITE" id="PS50977">
    <property type="entry name" value="HTH_TETR_2"/>
    <property type="match status" value="1"/>
</dbReference>
<dbReference type="InterPro" id="IPR039536">
    <property type="entry name" value="TetR_C_Proteobacteria"/>
</dbReference>
<dbReference type="GO" id="GO:0000976">
    <property type="term" value="F:transcription cis-regulatory region binding"/>
    <property type="evidence" value="ECO:0007669"/>
    <property type="project" value="TreeGrafter"/>
</dbReference>
<keyword evidence="3" id="KW-0804">Transcription</keyword>
<reference evidence="6 8" key="1">
    <citation type="journal article" date="2015" name="BMC Genomics">
        <title>Genome mining reveals unlocked bioactive potential of marine Gram-negative bacteria.</title>
        <authorList>
            <person name="Machado H."/>
            <person name="Sonnenschein E.C."/>
            <person name="Melchiorsen J."/>
            <person name="Gram L."/>
        </authorList>
    </citation>
    <scope>NUCLEOTIDE SEQUENCE [LARGE SCALE GENOMIC DNA]</scope>
    <source>
        <strain evidence="6 8">S3137</strain>
    </source>
</reference>
<keyword evidence="8" id="KW-1185">Reference proteome</keyword>
<sequence>MSSNKQQAVITAAIALFAQHGLAGTTMEAVAGKAKVSKRTLYKYYSSKEHLFDGVVDLLIERIRPLQENHFCAQTPIKEQLQAQAHVGLRLTQDKDYLTLSRIVMIESLRSKKRAAKLQERFQSFEQGLHSWFYEAQQQGALGETPAEIAAAVFYGGMKKLAYWEQLIKWKPPVEKEKLDQLVELTCRMFTRH</sequence>
<comment type="caution">
    <text evidence="6">The sequence shown here is derived from an EMBL/GenBank/DDBJ whole genome shotgun (WGS) entry which is preliminary data.</text>
</comment>
<evidence type="ECO:0000256" key="1">
    <source>
        <dbReference type="ARBA" id="ARBA00023015"/>
    </source>
</evidence>
<evidence type="ECO:0000256" key="4">
    <source>
        <dbReference type="PROSITE-ProRule" id="PRU00335"/>
    </source>
</evidence>
<organism evidence="6 8">
    <name type="scientific">Pseudoalteromonas ruthenica</name>
    <dbReference type="NCBI Taxonomy" id="151081"/>
    <lineage>
        <taxon>Bacteria</taxon>
        <taxon>Pseudomonadati</taxon>
        <taxon>Pseudomonadota</taxon>
        <taxon>Gammaproteobacteria</taxon>
        <taxon>Alteromonadales</taxon>
        <taxon>Pseudoalteromonadaceae</taxon>
        <taxon>Pseudoalteromonas</taxon>
    </lineage>
</organism>
<reference evidence="7" key="4">
    <citation type="submission" date="2019-09" db="EMBL/GenBank/DDBJ databases">
        <title>Co-occurence of chitin degradation, pigmentation and bioactivity in marine Pseudoalteromonas.</title>
        <authorList>
            <person name="Sonnenschein E.C."/>
            <person name="Bech P.K."/>
        </authorList>
    </citation>
    <scope>NUCLEOTIDE SEQUENCE</scope>
    <source>
        <strain evidence="7">S2897</strain>
    </source>
</reference>
<dbReference type="GO" id="GO:0003700">
    <property type="term" value="F:DNA-binding transcription factor activity"/>
    <property type="evidence" value="ECO:0007669"/>
    <property type="project" value="TreeGrafter"/>
</dbReference>
<keyword evidence="2 4" id="KW-0238">DNA-binding</keyword>
<dbReference type="AlphaFoldDB" id="A0A0F4PV31"/>
<evidence type="ECO:0000313" key="7">
    <source>
        <dbReference type="EMBL" id="TMP88184.1"/>
    </source>
</evidence>
<reference evidence="7 9" key="2">
    <citation type="submission" date="2017-12" db="EMBL/GenBank/DDBJ databases">
        <authorList>
            <person name="Paulsen S."/>
            <person name="Gram L.K."/>
        </authorList>
    </citation>
    <scope>NUCLEOTIDE SEQUENCE [LARGE SCALE GENOMIC DNA]</scope>
    <source>
        <strain evidence="7 9">S2897</strain>
    </source>
</reference>
<dbReference type="InterPro" id="IPR036271">
    <property type="entry name" value="Tet_transcr_reg_TetR-rel_C_sf"/>
</dbReference>
<accession>A0A0F4PV31</accession>